<dbReference type="Proteomes" id="UP001149303">
    <property type="component" value="Unassembled WGS sequence"/>
</dbReference>
<dbReference type="InterPro" id="IPR026341">
    <property type="entry name" value="T9SS_type_B"/>
</dbReference>
<keyword evidence="1" id="KW-0732">Signal</keyword>
<keyword evidence="4" id="KW-1185">Reference proteome</keyword>
<dbReference type="PROSITE" id="PS50093">
    <property type="entry name" value="PKD"/>
    <property type="match status" value="1"/>
</dbReference>
<dbReference type="Pfam" id="PF13585">
    <property type="entry name" value="CHU_C"/>
    <property type="match status" value="1"/>
</dbReference>
<dbReference type="InterPro" id="IPR013783">
    <property type="entry name" value="Ig-like_fold"/>
</dbReference>
<dbReference type="NCBIfam" id="TIGR04131">
    <property type="entry name" value="Bac_Flav_CTERM"/>
    <property type="match status" value="1"/>
</dbReference>
<dbReference type="Gene3D" id="4.10.1080.10">
    <property type="entry name" value="TSP type-3 repeat"/>
    <property type="match status" value="1"/>
</dbReference>
<dbReference type="Pfam" id="PF02412">
    <property type="entry name" value="TSP_3"/>
    <property type="match status" value="1"/>
</dbReference>
<feature type="domain" description="PKD" evidence="2">
    <location>
        <begin position="1"/>
        <end position="61"/>
    </location>
</feature>
<dbReference type="SUPFAM" id="SSF49299">
    <property type="entry name" value="PKD domain"/>
    <property type="match status" value="1"/>
</dbReference>
<name>A0A9X4ILE6_9FLAO</name>
<dbReference type="InterPro" id="IPR028974">
    <property type="entry name" value="TSP_type-3_rpt"/>
</dbReference>
<reference evidence="3" key="1">
    <citation type="submission" date="2021-09" db="EMBL/GenBank/DDBJ databases">
        <authorList>
            <person name="Smyrli M."/>
        </authorList>
    </citation>
    <scope>NUCLEOTIDE SEQUENCE</scope>
    <source>
        <strain evidence="3">LAR25</strain>
    </source>
</reference>
<evidence type="ECO:0000313" key="3">
    <source>
        <dbReference type="EMBL" id="MDE1206544.1"/>
    </source>
</evidence>
<comment type="caution">
    <text evidence="3">The sequence shown here is derived from an EMBL/GenBank/DDBJ whole genome shotgun (WGS) entry which is preliminary data.</text>
</comment>
<dbReference type="PANTHER" id="PTHR24273">
    <property type="entry name" value="FI04643P-RELATED"/>
    <property type="match status" value="1"/>
</dbReference>
<dbReference type="Pfam" id="PF18911">
    <property type="entry name" value="PKD_4"/>
    <property type="match status" value="1"/>
</dbReference>
<proteinExistence type="predicted"/>
<evidence type="ECO:0000256" key="1">
    <source>
        <dbReference type="ARBA" id="ARBA00022729"/>
    </source>
</evidence>
<sequence>MTTGCAPLTVSFTDNTVFYGPSSDWFWDFGDGNTSNATSPKHTYTTAGVFDVSLTVTDIDGCSKTIIKKAYINTTETIAPTVLIQNITVSLDASGVATITAADIDNGSYDNCEVSSISLDKTSFYCSDVGDNTLTLTVTDTSGNNNTATAIVTVEDVTPPEAICQDITVPLDASGFVTITAADINNGSNDTCGIALMSLDKTTFDCTNVGVNNVILTVEDTNGNTNTCAANVIVEDVTPPEAICQDITVQLDASGIATITAADIDNGSTDTCGIASMSLDKTTFDCSSVGINIVTLTVEDTNGNTNSCAATVTIEDVTPPEAICQDITVPLDASGFVTITATDINNGSSDACGIASISIDKTTFDSTNVGINTVALTVEDTNGNTNTCTANITVEDVTPPMAITKDIVVSLDSNGNAIINPEDIDDGSYDASGIASMSLSQTNFNCPNLTDYTVALTVIDSNGLSSSEEAVVTFISDDLDNDSIADVCDNDIDGDEVLNINDNCPRMSNPDQKDLGNNGIGDICDSSELSVYNGFSPNGDGVNDVFVVEGLHNYPNNKLEIYNRWGNRVYHSYNYQNDWNGISKNQGKKLPAGVYFYMLTIEENSRNLKGWVYIIY</sequence>
<dbReference type="EMBL" id="JAIWJY010000004">
    <property type="protein sequence ID" value="MDE1206544.1"/>
    <property type="molecule type" value="Genomic_DNA"/>
</dbReference>
<dbReference type="GO" id="GO:0007155">
    <property type="term" value="P:cell adhesion"/>
    <property type="evidence" value="ECO:0007669"/>
    <property type="project" value="InterPro"/>
</dbReference>
<dbReference type="PANTHER" id="PTHR24273:SF32">
    <property type="entry name" value="HYALIN"/>
    <property type="match status" value="1"/>
</dbReference>
<dbReference type="SMART" id="SM00089">
    <property type="entry name" value="PKD"/>
    <property type="match status" value="2"/>
</dbReference>
<dbReference type="CDD" id="cd00146">
    <property type="entry name" value="PKD"/>
    <property type="match status" value="1"/>
</dbReference>
<protein>
    <submittedName>
        <fullName evidence="3">Gliding motility-associated C-terminal domain-containing protein</fullName>
    </submittedName>
</protein>
<dbReference type="SUPFAM" id="SSF103647">
    <property type="entry name" value="TSP type-3 repeat"/>
    <property type="match status" value="1"/>
</dbReference>
<gene>
    <name evidence="3" type="ORF">LCI24_07020</name>
</gene>
<dbReference type="GO" id="GO:0005509">
    <property type="term" value="F:calcium ion binding"/>
    <property type="evidence" value="ECO:0007669"/>
    <property type="project" value="InterPro"/>
</dbReference>
<dbReference type="InterPro" id="IPR022409">
    <property type="entry name" value="PKD/Chitinase_dom"/>
</dbReference>
<organism evidence="3 4">
    <name type="scientific">Tenacibaculum larymnensis</name>
    <dbReference type="NCBI Taxonomy" id="2878201"/>
    <lineage>
        <taxon>Bacteria</taxon>
        <taxon>Pseudomonadati</taxon>
        <taxon>Bacteroidota</taxon>
        <taxon>Flavobacteriia</taxon>
        <taxon>Flavobacteriales</taxon>
        <taxon>Flavobacteriaceae</taxon>
        <taxon>Tenacibaculum</taxon>
    </lineage>
</organism>
<dbReference type="AlphaFoldDB" id="A0A9X4ILE6"/>
<dbReference type="Gene3D" id="2.60.40.10">
    <property type="entry name" value="Immunoglobulins"/>
    <property type="match status" value="2"/>
</dbReference>
<accession>A0A9X4ILE6</accession>
<dbReference type="InterPro" id="IPR000601">
    <property type="entry name" value="PKD_dom"/>
</dbReference>
<dbReference type="InterPro" id="IPR003367">
    <property type="entry name" value="Thrombospondin_3-like_rpt"/>
</dbReference>
<dbReference type="InterPro" id="IPR035986">
    <property type="entry name" value="PKD_dom_sf"/>
</dbReference>
<evidence type="ECO:0000313" key="4">
    <source>
        <dbReference type="Proteomes" id="UP001149303"/>
    </source>
</evidence>
<evidence type="ECO:0000259" key="2">
    <source>
        <dbReference type="PROSITE" id="PS50093"/>
    </source>
</evidence>